<accession>A0A060HN61</accession>
<dbReference type="InterPro" id="IPR002509">
    <property type="entry name" value="NODB_dom"/>
</dbReference>
<name>A0A060HN61_9ARCH</name>
<evidence type="ECO:0000313" key="2">
    <source>
        <dbReference type="EMBL" id="AIC14662.1"/>
    </source>
</evidence>
<dbReference type="Gene3D" id="3.20.20.370">
    <property type="entry name" value="Glycoside hydrolase/deacetylase"/>
    <property type="match status" value="1"/>
</dbReference>
<dbReference type="HOGENOM" id="CLU_958524_0_0_2"/>
<proteinExistence type="predicted"/>
<evidence type="ECO:0000313" key="3">
    <source>
        <dbReference type="Proteomes" id="UP000027093"/>
    </source>
</evidence>
<dbReference type="AlphaFoldDB" id="A0A060HN61"/>
<reference evidence="2 3" key="1">
    <citation type="journal article" date="2014" name="Int. J. Syst. Evol. Microbiol.">
        <title>Nitrososphaera viennensis gen. nov., sp. nov., an aerobic and mesophilic, ammonia-oxidizing archaeon from soil and a member of the archaeal phylum Thaumarchaeota.</title>
        <authorList>
            <person name="Stieglmeier M."/>
            <person name="Klingl A."/>
            <person name="Alves R.J."/>
            <person name="Rittmann S.K."/>
            <person name="Melcher M."/>
            <person name="Leisch N."/>
            <person name="Schleper C."/>
        </authorList>
    </citation>
    <scope>NUCLEOTIDE SEQUENCE [LARGE SCALE GENOMIC DNA]</scope>
    <source>
        <strain evidence="2">EN76</strain>
    </source>
</reference>
<dbReference type="PANTHER" id="PTHR10587">
    <property type="entry name" value="GLYCOSYL TRANSFERASE-RELATED"/>
    <property type="match status" value="1"/>
</dbReference>
<dbReference type="Proteomes" id="UP000027093">
    <property type="component" value="Chromosome"/>
</dbReference>
<organism evidence="2 3">
    <name type="scientific">Nitrososphaera viennensis EN76</name>
    <dbReference type="NCBI Taxonomy" id="926571"/>
    <lineage>
        <taxon>Archaea</taxon>
        <taxon>Nitrososphaerota</taxon>
        <taxon>Nitrososphaeria</taxon>
        <taxon>Nitrososphaerales</taxon>
        <taxon>Nitrososphaeraceae</taxon>
        <taxon>Nitrososphaera</taxon>
    </lineage>
</organism>
<dbReference type="InterPro" id="IPR011330">
    <property type="entry name" value="Glyco_hydro/deAcase_b/a-brl"/>
</dbReference>
<dbReference type="STRING" id="926571.NVIE_004670"/>
<evidence type="ECO:0000259" key="1">
    <source>
        <dbReference type="PROSITE" id="PS51677"/>
    </source>
</evidence>
<feature type="domain" description="NodB homology" evidence="1">
    <location>
        <begin position="47"/>
        <end position="275"/>
    </location>
</feature>
<dbReference type="KEGG" id="nvn:NVIE_004670"/>
<dbReference type="InterPro" id="IPR050248">
    <property type="entry name" value="Polysacc_deacetylase_ArnD"/>
</dbReference>
<protein>
    <submittedName>
        <fullName evidence="2">Putative polysaccharide deacetylase</fullName>
    </submittedName>
</protein>
<gene>
    <name evidence="2" type="ORF">NVIE_004670</name>
</gene>
<dbReference type="Pfam" id="PF01522">
    <property type="entry name" value="Polysacc_deac_1"/>
    <property type="match status" value="1"/>
</dbReference>
<dbReference type="PROSITE" id="PS51677">
    <property type="entry name" value="NODB"/>
    <property type="match status" value="1"/>
</dbReference>
<dbReference type="GO" id="GO:0005975">
    <property type="term" value="P:carbohydrate metabolic process"/>
    <property type="evidence" value="ECO:0007669"/>
    <property type="project" value="InterPro"/>
</dbReference>
<sequence length="286" mass="32118">MITMALMHTHAQGMKRLAFATGCAVLLLATIGASPSFNAQTPGERCKCVAFRLDDIQDYYLQKIQIRLMDEFEKRDLPLTVGIIANYFGQDEKIVSYVKQGVAAGRLEVANHGWNHEKFTLYSQGEQSDLMARTNDKLNSILGFRPLIFIAPYNAVNNSTFAAAKENAILYVSANMTLDRPPYHEKSDGLLHYPETTVTGDLSGDGARWLSYSHERTMEEIKRGIDENGFAVVTMHPMEFALRDGLNFRDEIDERQMEELDLLLKAISEQGYEITTLGDLALRNGP</sequence>
<keyword evidence="3" id="KW-1185">Reference proteome</keyword>
<dbReference type="GO" id="GO:0016810">
    <property type="term" value="F:hydrolase activity, acting on carbon-nitrogen (but not peptide) bonds"/>
    <property type="evidence" value="ECO:0007669"/>
    <property type="project" value="InterPro"/>
</dbReference>
<dbReference type="EMBL" id="CP007536">
    <property type="protein sequence ID" value="AIC14662.1"/>
    <property type="molecule type" value="Genomic_DNA"/>
</dbReference>
<dbReference type="SUPFAM" id="SSF88713">
    <property type="entry name" value="Glycoside hydrolase/deacetylase"/>
    <property type="match status" value="1"/>
</dbReference>